<protein>
    <submittedName>
        <fullName evidence="1">Uncharacterized protein</fullName>
    </submittedName>
</protein>
<evidence type="ECO:0000313" key="1">
    <source>
        <dbReference type="EMBL" id="KAL2322338.1"/>
    </source>
</evidence>
<dbReference type="AlphaFoldDB" id="A0ABD1LG79"/>
<keyword evidence="2" id="KW-1185">Reference proteome</keyword>
<dbReference type="EMBL" id="JBGMDY010000009">
    <property type="protein sequence ID" value="KAL2322338.1"/>
    <property type="molecule type" value="Genomic_DNA"/>
</dbReference>
<comment type="caution">
    <text evidence="1">The sequence shown here is derived from an EMBL/GenBank/DDBJ whole genome shotgun (WGS) entry which is preliminary data.</text>
</comment>
<organism evidence="1 2">
    <name type="scientific">Flemingia macrophylla</name>
    <dbReference type="NCBI Taxonomy" id="520843"/>
    <lineage>
        <taxon>Eukaryota</taxon>
        <taxon>Viridiplantae</taxon>
        <taxon>Streptophyta</taxon>
        <taxon>Embryophyta</taxon>
        <taxon>Tracheophyta</taxon>
        <taxon>Spermatophyta</taxon>
        <taxon>Magnoliopsida</taxon>
        <taxon>eudicotyledons</taxon>
        <taxon>Gunneridae</taxon>
        <taxon>Pentapetalae</taxon>
        <taxon>rosids</taxon>
        <taxon>fabids</taxon>
        <taxon>Fabales</taxon>
        <taxon>Fabaceae</taxon>
        <taxon>Papilionoideae</taxon>
        <taxon>50 kb inversion clade</taxon>
        <taxon>NPAAA clade</taxon>
        <taxon>indigoferoid/millettioid clade</taxon>
        <taxon>Phaseoleae</taxon>
        <taxon>Flemingia</taxon>
    </lineage>
</organism>
<sequence>MKDLQSPSKTFNGYIPANGNIQINGKIQIRTINTRDHHSKQANELKQKRTI</sequence>
<gene>
    <name evidence="1" type="ORF">Fmac_026717</name>
</gene>
<proteinExistence type="predicted"/>
<name>A0ABD1LG79_9FABA</name>
<accession>A0ABD1LG79</accession>
<reference evidence="1 2" key="1">
    <citation type="submission" date="2024-08" db="EMBL/GenBank/DDBJ databases">
        <title>Insights into the chromosomal genome structure of Flemingia macrophylla.</title>
        <authorList>
            <person name="Ding Y."/>
            <person name="Zhao Y."/>
            <person name="Bi W."/>
            <person name="Wu M."/>
            <person name="Zhao G."/>
            <person name="Gong Y."/>
            <person name="Li W."/>
            <person name="Zhang P."/>
        </authorList>
    </citation>
    <scope>NUCLEOTIDE SEQUENCE [LARGE SCALE GENOMIC DNA]</scope>
    <source>
        <strain evidence="1">DYQJB</strain>
        <tissue evidence="1">Leaf</tissue>
    </source>
</reference>
<dbReference type="Proteomes" id="UP001603857">
    <property type="component" value="Unassembled WGS sequence"/>
</dbReference>
<evidence type="ECO:0000313" key="2">
    <source>
        <dbReference type="Proteomes" id="UP001603857"/>
    </source>
</evidence>